<name>A0A1B7IHR4_9ENTR</name>
<dbReference type="InterPro" id="IPR049458">
    <property type="entry name" value="EpsG-like"/>
</dbReference>
<feature type="transmembrane region" description="Helical" evidence="1">
    <location>
        <begin position="190"/>
        <end position="209"/>
    </location>
</feature>
<keyword evidence="1" id="KW-0812">Transmembrane</keyword>
<evidence type="ECO:0000313" key="2">
    <source>
        <dbReference type="EMBL" id="OAT28948.1"/>
    </source>
</evidence>
<dbReference type="OrthoDB" id="6717970at2"/>
<dbReference type="EMBL" id="LXER01000032">
    <property type="protein sequence ID" value="OAT28948.1"/>
    <property type="molecule type" value="Genomic_DNA"/>
</dbReference>
<dbReference type="AlphaFoldDB" id="A0A1B7IHR4"/>
<feature type="transmembrane region" description="Helical" evidence="1">
    <location>
        <begin position="253"/>
        <end position="270"/>
    </location>
</feature>
<reference evidence="2 3" key="1">
    <citation type="submission" date="2016-04" db="EMBL/GenBank/DDBJ databases">
        <title>ATOL: Assembling a taxonomically balanced genome-scale reconstruction of the evolutionary history of the Enterobacteriaceae.</title>
        <authorList>
            <person name="Plunkett G.III."/>
            <person name="Neeno-Eckwall E.C."/>
            <person name="Glasner J.D."/>
            <person name="Perna N.T."/>
        </authorList>
    </citation>
    <scope>NUCLEOTIDE SEQUENCE [LARGE SCALE GENOMIC DNA]</scope>
    <source>
        <strain evidence="2 3">ATCC 51605</strain>
    </source>
</reference>
<dbReference type="Pfam" id="PF14897">
    <property type="entry name" value="EpsG"/>
    <property type="match status" value="1"/>
</dbReference>
<feature type="transmembrane region" description="Helical" evidence="1">
    <location>
        <begin position="301"/>
        <end position="318"/>
    </location>
</feature>
<feature type="transmembrane region" description="Helical" evidence="1">
    <location>
        <begin position="162"/>
        <end position="183"/>
    </location>
</feature>
<organism evidence="2 3">
    <name type="scientific">Buttiauxella brennerae ATCC 51605</name>
    <dbReference type="NCBI Taxonomy" id="1354251"/>
    <lineage>
        <taxon>Bacteria</taxon>
        <taxon>Pseudomonadati</taxon>
        <taxon>Pseudomonadota</taxon>
        <taxon>Gammaproteobacteria</taxon>
        <taxon>Enterobacterales</taxon>
        <taxon>Enterobacteriaceae</taxon>
        <taxon>Buttiauxella</taxon>
    </lineage>
</organism>
<gene>
    <name evidence="2" type="ORF">M975_3595</name>
</gene>
<feature type="transmembrane region" description="Helical" evidence="1">
    <location>
        <begin position="276"/>
        <end position="292"/>
    </location>
</feature>
<evidence type="ECO:0000256" key="1">
    <source>
        <dbReference type="SAM" id="Phobius"/>
    </source>
</evidence>
<feature type="transmembrane region" description="Helical" evidence="1">
    <location>
        <begin position="113"/>
        <end position="130"/>
    </location>
</feature>
<proteinExistence type="predicted"/>
<evidence type="ECO:0008006" key="4">
    <source>
        <dbReference type="Google" id="ProtNLM"/>
    </source>
</evidence>
<feature type="transmembrane region" description="Helical" evidence="1">
    <location>
        <begin position="221"/>
        <end position="241"/>
    </location>
</feature>
<dbReference type="PATRIC" id="fig|1354251.4.peg.3697"/>
<feature type="transmembrane region" description="Helical" evidence="1">
    <location>
        <begin position="28"/>
        <end position="46"/>
    </location>
</feature>
<sequence length="330" mass="38135">MTLELIFYSILFVTGIVSCFVENRTKLYYLFTFLLFLAFSIIMRTSGFDLDINAYAVNFKLESLDIYYLKEPIFWLSSRFVYKFIHSDESVFVLYDALSFVIVLWTTRKLNLPPYYPYLFLLFFPSLMGMENIYRQYLSMVLSSSFLAMCMLDDSFKKKMSVGLLAGLTHNVFFLFFTIYLLFNKKKKNSLVFILISIVFLFAIQFVLSTKSNSETGELGAGVYLAMSLVLLGFYCVSYQFKLDDLSKKIMHLQVYFISLIVVSISLMGGGQSKRIGMFCLVLMLIPTVIAIEQNYKEKKIVRAAFFIVAILPTYIFSSSRDMLLTALIK</sequence>
<dbReference type="RefSeq" id="WP_064561267.1">
    <property type="nucleotide sequence ID" value="NZ_LXER01000032.1"/>
</dbReference>
<evidence type="ECO:0000313" key="3">
    <source>
        <dbReference type="Proteomes" id="UP000078410"/>
    </source>
</evidence>
<protein>
    <recommendedName>
        <fullName evidence="4">EpsG family protein</fullName>
    </recommendedName>
</protein>
<keyword evidence="1" id="KW-1133">Transmembrane helix</keyword>
<feature type="transmembrane region" description="Helical" evidence="1">
    <location>
        <begin position="6"/>
        <end position="21"/>
    </location>
</feature>
<keyword evidence="3" id="KW-1185">Reference proteome</keyword>
<accession>A0A1B7IHR4</accession>
<comment type="caution">
    <text evidence="2">The sequence shown here is derived from an EMBL/GenBank/DDBJ whole genome shotgun (WGS) entry which is preliminary data.</text>
</comment>
<feature type="transmembrane region" description="Helical" evidence="1">
    <location>
        <begin position="90"/>
        <end position="107"/>
    </location>
</feature>
<keyword evidence="1" id="KW-0472">Membrane</keyword>
<dbReference type="Proteomes" id="UP000078410">
    <property type="component" value="Unassembled WGS sequence"/>
</dbReference>